<dbReference type="GO" id="GO:1904680">
    <property type="term" value="F:peptide transmembrane transporter activity"/>
    <property type="evidence" value="ECO:0007669"/>
    <property type="project" value="TreeGrafter"/>
</dbReference>
<evidence type="ECO:0000259" key="2">
    <source>
        <dbReference type="Pfam" id="PF00496"/>
    </source>
</evidence>
<dbReference type="AlphaFoldDB" id="A0A7S8FAL0"/>
<dbReference type="GO" id="GO:0042884">
    <property type="term" value="P:microcin transport"/>
    <property type="evidence" value="ECO:0007669"/>
    <property type="project" value="TreeGrafter"/>
</dbReference>
<dbReference type="PIRSF" id="PIRSF002741">
    <property type="entry name" value="MppA"/>
    <property type="match status" value="1"/>
</dbReference>
<dbReference type="GO" id="GO:0030288">
    <property type="term" value="C:outer membrane-bounded periplasmic space"/>
    <property type="evidence" value="ECO:0007669"/>
    <property type="project" value="TreeGrafter"/>
</dbReference>
<dbReference type="Pfam" id="PF00496">
    <property type="entry name" value="SBP_bac_5"/>
    <property type="match status" value="1"/>
</dbReference>
<reference evidence="3 4" key="1">
    <citation type="journal article" date="2020" name="ISME J.">
        <title>Enrichment and physiological characterization of a novel comammox Nitrospira indicates ammonium inhibition of complete nitrification.</title>
        <authorList>
            <person name="Sakoula D."/>
            <person name="Koch H."/>
            <person name="Frank J."/>
            <person name="Jetten M.S.M."/>
            <person name="van Kessel M.A.H.J."/>
            <person name="Lucker S."/>
        </authorList>
    </citation>
    <scope>NUCLEOTIDE SEQUENCE [LARGE SCALE GENOMIC DNA]</scope>
    <source>
        <strain evidence="3">Comreactor17</strain>
    </source>
</reference>
<dbReference type="Gene3D" id="3.40.190.10">
    <property type="entry name" value="Periplasmic binding protein-like II"/>
    <property type="match status" value="1"/>
</dbReference>
<evidence type="ECO:0000313" key="3">
    <source>
        <dbReference type="EMBL" id="QPD02276.1"/>
    </source>
</evidence>
<dbReference type="GO" id="GO:0043190">
    <property type="term" value="C:ATP-binding cassette (ABC) transporter complex"/>
    <property type="evidence" value="ECO:0007669"/>
    <property type="project" value="InterPro"/>
</dbReference>
<keyword evidence="1" id="KW-0732">Signal</keyword>
<evidence type="ECO:0000256" key="1">
    <source>
        <dbReference type="ARBA" id="ARBA00022729"/>
    </source>
</evidence>
<dbReference type="InterPro" id="IPR000914">
    <property type="entry name" value="SBP_5_dom"/>
</dbReference>
<dbReference type="CDD" id="cd08497">
    <property type="entry name" value="MbnE-like"/>
    <property type="match status" value="1"/>
</dbReference>
<organism evidence="3 4">
    <name type="scientific">Candidatus Nitrospira kreftii</name>
    <dbReference type="NCBI Taxonomy" id="2652173"/>
    <lineage>
        <taxon>Bacteria</taxon>
        <taxon>Pseudomonadati</taxon>
        <taxon>Nitrospirota</taxon>
        <taxon>Nitrospiria</taxon>
        <taxon>Nitrospirales</taxon>
        <taxon>Nitrospiraceae</taxon>
        <taxon>Nitrospira</taxon>
    </lineage>
</organism>
<dbReference type="PANTHER" id="PTHR30290:SF64">
    <property type="entry name" value="ABC TRANSPORTER PERIPLASMIC BINDING PROTEIN"/>
    <property type="match status" value="1"/>
</dbReference>
<dbReference type="Proteomes" id="UP000593737">
    <property type="component" value="Chromosome"/>
</dbReference>
<feature type="domain" description="Solute-binding protein family 5" evidence="2">
    <location>
        <begin position="115"/>
        <end position="526"/>
    </location>
</feature>
<dbReference type="EMBL" id="CP047423">
    <property type="protein sequence ID" value="QPD02276.1"/>
    <property type="molecule type" value="Genomic_DNA"/>
</dbReference>
<dbReference type="KEGG" id="nkf:Nkreftii_000050"/>
<dbReference type="Gene3D" id="3.10.105.10">
    <property type="entry name" value="Dipeptide-binding Protein, Domain 3"/>
    <property type="match status" value="1"/>
</dbReference>
<gene>
    <name evidence="3" type="ORF">Nkreftii_000050</name>
</gene>
<accession>A0A7S8FAL0</accession>
<name>A0A7S8FAL0_9BACT</name>
<proteinExistence type="predicted"/>
<dbReference type="InterPro" id="IPR039424">
    <property type="entry name" value="SBP_5"/>
</dbReference>
<dbReference type="GO" id="GO:0015833">
    <property type="term" value="P:peptide transport"/>
    <property type="evidence" value="ECO:0007669"/>
    <property type="project" value="TreeGrafter"/>
</dbReference>
<dbReference type="PANTHER" id="PTHR30290">
    <property type="entry name" value="PERIPLASMIC BINDING COMPONENT OF ABC TRANSPORTER"/>
    <property type="match status" value="1"/>
</dbReference>
<dbReference type="SUPFAM" id="SSF53850">
    <property type="entry name" value="Periplasmic binding protein-like II"/>
    <property type="match status" value="1"/>
</dbReference>
<sequence>MLVTPPHRKLLFLVALGMALVYVRLIHAADPNLTNYYYRLDESKAPVYSRTHKHLAHANPKAPKGGHLRFPILEKVPTLDPFPLDGKDPISTVAIELVTDSLMRSPKDDPLVQYGLVAESVTTPKDISWVLFTIRRDAKWHDGTNITARDVVFSFTLLKERGSSYGYRYSDYYQDVLRAEAITDNVIKFYFTKPHVKELPWIVGEMPLFSEHFWERMAQTRKLLAPSDFGGVSGPYRITQFDSASPASITLERVEDYWGQAHFLNRGRYNFNQITLKFYDTMEDSLEDFRVQGHDFRNETITHNWITLSSSPEAQVGMVSLEELPSSKSEGMQGYIFNLHNPILQDKTLREAIILAFDFEFLNATVFHGKYKRTQSFFSNSIEFDTSHPPSREEQQLLKSLPEPIPTELLSFAYKAPRTDGSGDNTRNLMDAARLLNRGKYSYREGQLYTPGNQPIRLEILIRAGRGLDYPTIIFAQNLERLGIMVDISAVPLGVFKSKKATRSFDLAAIVIGQSASPGVEQRELWGSRYADAKDDGLKNPIGINDKNIDALIERVATARSRKELQTTVKALDRTLLWGKYVVPHWHSGTERIAYWNKFNHIPSRCRCGNDLFSWWEDSEKLQALDKWRQLRIKDYRKGVFTD</sequence>
<protein>
    <recommendedName>
        <fullName evidence="2">Solute-binding protein family 5 domain-containing protein</fullName>
    </recommendedName>
</protein>
<evidence type="ECO:0000313" key="4">
    <source>
        <dbReference type="Proteomes" id="UP000593737"/>
    </source>
</evidence>
<dbReference type="InterPro" id="IPR030678">
    <property type="entry name" value="Peptide/Ni-bd"/>
</dbReference>